<dbReference type="AlphaFoldDB" id="A0A381S3S1"/>
<reference evidence="2" key="1">
    <citation type="submission" date="2018-05" db="EMBL/GenBank/DDBJ databases">
        <authorList>
            <person name="Lanie J.A."/>
            <person name="Ng W.-L."/>
            <person name="Kazmierczak K.M."/>
            <person name="Andrzejewski T.M."/>
            <person name="Davidsen T.M."/>
            <person name="Wayne K.J."/>
            <person name="Tettelin H."/>
            <person name="Glass J.I."/>
            <person name="Rusch D."/>
            <person name="Podicherti R."/>
            <person name="Tsui H.-C.T."/>
            <person name="Winkler M.E."/>
        </authorList>
    </citation>
    <scope>NUCLEOTIDE SEQUENCE</scope>
</reference>
<accession>A0A381S3S1</accession>
<gene>
    <name evidence="2" type="ORF">METZ01_LOCUS50832</name>
</gene>
<proteinExistence type="predicted"/>
<sequence>MLSSAFPKKNLMAHAKGLSSDTASPSATTLLDSSTQEPTGLTNKASPSISTSAFIKIRGYRSDHLSIRPCL</sequence>
<evidence type="ECO:0000256" key="1">
    <source>
        <dbReference type="SAM" id="MobiDB-lite"/>
    </source>
</evidence>
<name>A0A381S3S1_9ZZZZ</name>
<protein>
    <submittedName>
        <fullName evidence="2">Uncharacterized protein</fullName>
    </submittedName>
</protein>
<organism evidence="2">
    <name type="scientific">marine metagenome</name>
    <dbReference type="NCBI Taxonomy" id="408172"/>
    <lineage>
        <taxon>unclassified sequences</taxon>
        <taxon>metagenomes</taxon>
        <taxon>ecological metagenomes</taxon>
    </lineage>
</organism>
<dbReference type="EMBL" id="UINC01002559">
    <property type="protein sequence ID" value="SUZ97978.1"/>
    <property type="molecule type" value="Genomic_DNA"/>
</dbReference>
<feature type="compositionally biased region" description="Polar residues" evidence="1">
    <location>
        <begin position="19"/>
        <end position="48"/>
    </location>
</feature>
<feature type="region of interest" description="Disordered" evidence="1">
    <location>
        <begin position="14"/>
        <end position="48"/>
    </location>
</feature>
<evidence type="ECO:0000313" key="2">
    <source>
        <dbReference type="EMBL" id="SUZ97978.1"/>
    </source>
</evidence>